<dbReference type="SUPFAM" id="SSF57903">
    <property type="entry name" value="FYVE/PHD zinc finger"/>
    <property type="match status" value="1"/>
</dbReference>
<dbReference type="InterPro" id="IPR011011">
    <property type="entry name" value="Znf_FYVE_PHD"/>
</dbReference>
<accession>A0ABN8Q8X9</accession>
<evidence type="ECO:0008006" key="3">
    <source>
        <dbReference type="Google" id="ProtNLM"/>
    </source>
</evidence>
<name>A0ABN8Q8X9_9CNID</name>
<keyword evidence="2" id="KW-1185">Reference proteome</keyword>
<evidence type="ECO:0000313" key="2">
    <source>
        <dbReference type="Proteomes" id="UP001159405"/>
    </source>
</evidence>
<comment type="caution">
    <text evidence="1">The sequence shown here is derived from an EMBL/GenBank/DDBJ whole genome shotgun (WGS) entry which is preliminary data.</text>
</comment>
<organism evidence="1 2">
    <name type="scientific">Porites lobata</name>
    <dbReference type="NCBI Taxonomy" id="104759"/>
    <lineage>
        <taxon>Eukaryota</taxon>
        <taxon>Metazoa</taxon>
        <taxon>Cnidaria</taxon>
        <taxon>Anthozoa</taxon>
        <taxon>Hexacorallia</taxon>
        <taxon>Scleractinia</taxon>
        <taxon>Fungiina</taxon>
        <taxon>Poritidae</taxon>
        <taxon>Porites</taxon>
    </lineage>
</organism>
<protein>
    <recommendedName>
        <fullName evidence="3">Zinc finger PHD-type domain-containing protein</fullName>
    </recommendedName>
</protein>
<reference evidence="1 2" key="1">
    <citation type="submission" date="2022-05" db="EMBL/GenBank/DDBJ databases">
        <authorList>
            <consortium name="Genoscope - CEA"/>
            <person name="William W."/>
        </authorList>
    </citation>
    <scope>NUCLEOTIDE SEQUENCE [LARGE SCALE GENOMIC DNA]</scope>
</reference>
<proteinExistence type="predicted"/>
<evidence type="ECO:0000313" key="1">
    <source>
        <dbReference type="EMBL" id="CAH3159189.1"/>
    </source>
</evidence>
<sequence length="103" mass="11894">MNISGIHWMLLVMKLRTSKQVGKARIGDALSLRIFSRWMDSTVFARNLDDKKLTNNFNVVIERNKLLSNLFGSCYDDVLRMDDNEDWLGCEKCGQFFHTSCLG</sequence>
<dbReference type="Proteomes" id="UP001159405">
    <property type="component" value="Unassembled WGS sequence"/>
</dbReference>
<gene>
    <name evidence="1" type="ORF">PLOB_00003526</name>
</gene>
<dbReference type="EMBL" id="CALNXK010000113">
    <property type="protein sequence ID" value="CAH3159189.1"/>
    <property type="molecule type" value="Genomic_DNA"/>
</dbReference>